<comment type="function">
    <text evidence="8">Probably part of an ABC transporter complex. Probably responsible for the translocation of the substrate across the membrane.</text>
</comment>
<feature type="compositionally biased region" description="Basic residues" evidence="10">
    <location>
        <begin position="1"/>
        <end position="11"/>
    </location>
</feature>
<evidence type="ECO:0000256" key="6">
    <source>
        <dbReference type="ARBA" id="ARBA00022989"/>
    </source>
</evidence>
<keyword evidence="5 9" id="KW-0812">Transmembrane</keyword>
<evidence type="ECO:0000313" key="13">
    <source>
        <dbReference type="Proteomes" id="UP000233293"/>
    </source>
</evidence>
<evidence type="ECO:0000256" key="8">
    <source>
        <dbReference type="ARBA" id="ARBA00056719"/>
    </source>
</evidence>
<feature type="region of interest" description="Disordered" evidence="10">
    <location>
        <begin position="1"/>
        <end position="49"/>
    </location>
</feature>
<evidence type="ECO:0000256" key="7">
    <source>
        <dbReference type="ARBA" id="ARBA00023136"/>
    </source>
</evidence>
<dbReference type="Pfam" id="PF00528">
    <property type="entry name" value="BPD_transp_1"/>
    <property type="match status" value="1"/>
</dbReference>
<dbReference type="PROSITE" id="PS50928">
    <property type="entry name" value="ABC_TM1"/>
    <property type="match status" value="1"/>
</dbReference>
<dbReference type="PANTHER" id="PTHR30151">
    <property type="entry name" value="ALKANE SULFONATE ABC TRANSPORTER-RELATED, MEMBRANE SUBUNIT"/>
    <property type="match status" value="1"/>
</dbReference>
<dbReference type="Proteomes" id="UP000233293">
    <property type="component" value="Unassembled WGS sequence"/>
</dbReference>
<protein>
    <submittedName>
        <fullName evidence="12">ABC transporter permease</fullName>
    </submittedName>
</protein>
<gene>
    <name evidence="12" type="ORF">CWS72_23070</name>
</gene>
<evidence type="ECO:0000256" key="3">
    <source>
        <dbReference type="ARBA" id="ARBA00022448"/>
    </source>
</evidence>
<keyword evidence="13" id="KW-1185">Reference proteome</keyword>
<sequence>MRPWPAKRRSIRPSSISTAWPFTEKAPHEADEDRDSNRRRHPDDGSQLSGDIALTRTIAAAPPDSGAGRRTALLSGLGRTALYVALPLAVIALWQGLFELGLIRPILLPPPTRVAQAFWTLGLSGELPRHVAISLLRVLEGFAIAALAGLLLGLAIGLSKKVDRACDLLIQLVKPIPPIAWIPLAILWFGIGEAAKVYIIFLGAFFPILVNTVDGIRQTDQRFVELARILEVPRRRFILKVVLPGALPAIMTGLRVGVMVAWMCVVASELIAASSGVGYLIMDARQLSQTDVVLVGMITIGAMGKLLDSLLKRLERRLITWKTSFGGQ</sequence>
<reference evidence="13" key="1">
    <citation type="submission" date="2017-12" db="EMBL/GenBank/DDBJ databases">
        <title>Draft genome sequence of Telmatospirillum siberiense 26-4b1T, an acidotolerant peatland alphaproteobacterium potentially involved in sulfur cycling.</title>
        <authorList>
            <person name="Hausmann B."/>
            <person name="Pjevac P."/>
            <person name="Schreck K."/>
            <person name="Herbold C.W."/>
            <person name="Daims H."/>
            <person name="Wagner M."/>
            <person name="Pester M."/>
            <person name="Loy A."/>
        </authorList>
    </citation>
    <scope>NUCLEOTIDE SEQUENCE [LARGE SCALE GENOMIC DNA]</scope>
    <source>
        <strain evidence="13">26-4b1</strain>
    </source>
</reference>
<dbReference type="EMBL" id="PIUM01000037">
    <property type="protein sequence ID" value="PKU22124.1"/>
    <property type="molecule type" value="Genomic_DNA"/>
</dbReference>
<dbReference type="CDD" id="cd06261">
    <property type="entry name" value="TM_PBP2"/>
    <property type="match status" value="1"/>
</dbReference>
<dbReference type="OrthoDB" id="9799271at2"/>
<evidence type="ECO:0000256" key="4">
    <source>
        <dbReference type="ARBA" id="ARBA00022475"/>
    </source>
</evidence>
<dbReference type="InterPro" id="IPR000515">
    <property type="entry name" value="MetI-like"/>
</dbReference>
<feature type="domain" description="ABC transmembrane type-1" evidence="11">
    <location>
        <begin position="131"/>
        <end position="311"/>
    </location>
</feature>
<dbReference type="Gene3D" id="1.10.3720.10">
    <property type="entry name" value="MetI-like"/>
    <property type="match status" value="1"/>
</dbReference>
<feature type="transmembrane region" description="Helical" evidence="9">
    <location>
        <begin position="197"/>
        <end position="216"/>
    </location>
</feature>
<dbReference type="GO" id="GO:0005886">
    <property type="term" value="C:plasma membrane"/>
    <property type="evidence" value="ECO:0007669"/>
    <property type="project" value="UniProtKB-SubCell"/>
</dbReference>
<keyword evidence="4" id="KW-1003">Cell membrane</keyword>
<comment type="caution">
    <text evidence="12">The sequence shown here is derived from an EMBL/GenBank/DDBJ whole genome shotgun (WGS) entry which is preliminary data.</text>
</comment>
<dbReference type="FunFam" id="1.10.3720.10:FF:000003">
    <property type="entry name" value="Aliphatic sulfonate ABC transporter permease"/>
    <property type="match status" value="1"/>
</dbReference>
<evidence type="ECO:0000256" key="9">
    <source>
        <dbReference type="RuleBase" id="RU363032"/>
    </source>
</evidence>
<dbReference type="PANTHER" id="PTHR30151:SF38">
    <property type="entry name" value="ALIPHATIC SULFONATES TRANSPORT PERMEASE PROTEIN SSUC-RELATED"/>
    <property type="match status" value="1"/>
</dbReference>
<evidence type="ECO:0000256" key="5">
    <source>
        <dbReference type="ARBA" id="ARBA00022692"/>
    </source>
</evidence>
<feature type="transmembrane region" description="Helical" evidence="9">
    <location>
        <begin position="237"/>
        <end position="254"/>
    </location>
</feature>
<dbReference type="SUPFAM" id="SSF161098">
    <property type="entry name" value="MetI-like"/>
    <property type="match status" value="1"/>
</dbReference>
<evidence type="ECO:0000256" key="2">
    <source>
        <dbReference type="ARBA" id="ARBA00009306"/>
    </source>
</evidence>
<keyword evidence="7 9" id="KW-0472">Membrane</keyword>
<comment type="subcellular location">
    <subcellularLocation>
        <location evidence="1 9">Cell membrane</location>
        <topology evidence="1 9">Multi-pass membrane protein</topology>
    </subcellularLocation>
</comment>
<evidence type="ECO:0000313" key="12">
    <source>
        <dbReference type="EMBL" id="PKU22124.1"/>
    </source>
</evidence>
<feature type="transmembrane region" description="Helical" evidence="9">
    <location>
        <begin position="260"/>
        <end position="280"/>
    </location>
</feature>
<dbReference type="InterPro" id="IPR035906">
    <property type="entry name" value="MetI-like_sf"/>
</dbReference>
<keyword evidence="6 9" id="KW-1133">Transmembrane helix</keyword>
<dbReference type="GO" id="GO:0042918">
    <property type="term" value="P:alkanesulfonate transmembrane transport"/>
    <property type="evidence" value="ECO:0007669"/>
    <property type="project" value="UniProtKB-ARBA"/>
</dbReference>
<organism evidence="12 13">
    <name type="scientific">Telmatospirillum siberiense</name>
    <dbReference type="NCBI Taxonomy" id="382514"/>
    <lineage>
        <taxon>Bacteria</taxon>
        <taxon>Pseudomonadati</taxon>
        <taxon>Pseudomonadota</taxon>
        <taxon>Alphaproteobacteria</taxon>
        <taxon>Rhodospirillales</taxon>
        <taxon>Rhodospirillaceae</taxon>
        <taxon>Telmatospirillum</taxon>
    </lineage>
</organism>
<evidence type="ECO:0000259" key="11">
    <source>
        <dbReference type="PROSITE" id="PS50928"/>
    </source>
</evidence>
<evidence type="ECO:0000256" key="1">
    <source>
        <dbReference type="ARBA" id="ARBA00004651"/>
    </source>
</evidence>
<comment type="similarity">
    <text evidence="2 9">Belongs to the binding-protein-dependent transport system permease family.</text>
</comment>
<name>A0A2N3PP39_9PROT</name>
<feature type="transmembrane region" description="Helical" evidence="9">
    <location>
        <begin position="80"/>
        <end position="98"/>
    </location>
</feature>
<accession>A0A2N3PP39</accession>
<keyword evidence="3 9" id="KW-0813">Transport</keyword>
<feature type="transmembrane region" description="Helical" evidence="9">
    <location>
        <begin position="131"/>
        <end position="156"/>
    </location>
</feature>
<dbReference type="AlphaFoldDB" id="A0A2N3PP39"/>
<evidence type="ECO:0000256" key="10">
    <source>
        <dbReference type="SAM" id="MobiDB-lite"/>
    </source>
</evidence>
<feature type="transmembrane region" description="Helical" evidence="9">
    <location>
        <begin position="168"/>
        <end position="191"/>
    </location>
</feature>
<proteinExistence type="inferred from homology"/>